<dbReference type="PANTHER" id="PTHR48027">
    <property type="entry name" value="HETEROGENEOUS NUCLEAR RIBONUCLEOPROTEIN 87F-RELATED"/>
    <property type="match status" value="1"/>
</dbReference>
<sequence length="907" mass="98666">MSAHPAPPPPSFFPVPHTAPIMPINLPPLPMHLAPGPRGSLSPFSRGPKGRNQRRESVGPFASGMQGGRKASGGLGLMGPVSAQIMGRFPTQMPPPMLEPNLAPLFDFSMAAPVPPANGLPRPHPHLTNTDLFISNVPADLPEAAIADALRDCLPVRIKLNVPVQQGDRLKPDAYYDWMPRSGTLHFVSLHSAEKALAILIAHPYLAHAGLIVSTYPPPTSPHHLPNILPFPDPPVPARYIRPTLQVSPAPTTISQDPAQALHSQVPSLGELFDAFRPWASLRQITVWLEEQPSSCGPPTMSWGARVLFWYEDEARRFEVGFGATGLLIKGYQIFVFPEQPLIAPPPPTFDASPPAPRLPPAIPLAQPMLNLGNNNVDPEIFRRMGMPVFPSVFPTPNLHQASPPTPLTPSNHFKTPWINHNVFAGNSQPLVSPSAARPHDRRQSVPTGPNQVQLGIRRSVNNMKSGVVAGHARQRTWSVTLSNSVEGELVPTGLVADDGTTIQHGPGQHIRPAPDSGPGSTSVSGLVDYSNVFVKNLDPDINSYFLEDLFSNIGRIISAKVMRDDEGRSRGYGFVSFYSPNEAAHAIKVMHNTRVGSQQIAVTLHEPRRLRPDKLAERTAQITGAPLARSPQVVNKRSSSPLRIKRDRHVSAPGQASSITPTLDTPLVPSTAETPGGRLLVVLPDDQLRIKLTEEVAKIDPIEAEAVVDILWPVLQPHERYRALESRGYLATKYGVAKRELQGQRDKEADQPVDTPSDLDSSLNSQGSHTTSATSIVPPVELIPLAEIDLDKLASRSAVDIMAHLSSPIGTQILDKLGMTRPTSDEAGRLARWILAVREKQAVQRDAEISAVLAKHFQPSWGKRSVHVKVARELVEKEDLGALCKLIAYPNLLDAKARVYNEKTTV</sequence>
<evidence type="ECO:0000313" key="5">
    <source>
        <dbReference type="EMBL" id="KAI9638333.1"/>
    </source>
</evidence>
<feature type="region of interest" description="Disordered" evidence="3">
    <location>
        <begin position="502"/>
        <end position="523"/>
    </location>
</feature>
<gene>
    <name evidence="5" type="ORF">MKK02DRAFT_42720</name>
</gene>
<feature type="region of interest" description="Disordered" evidence="3">
    <location>
        <begin position="649"/>
        <end position="672"/>
    </location>
</feature>
<accession>A0AA38HBN0</accession>
<protein>
    <recommendedName>
        <fullName evidence="4">RRM domain-containing protein</fullName>
    </recommendedName>
</protein>
<comment type="caution">
    <text evidence="5">The sequence shown here is derived from an EMBL/GenBank/DDBJ whole genome shotgun (WGS) entry which is preliminary data.</text>
</comment>
<dbReference type="Gene3D" id="3.30.70.330">
    <property type="match status" value="1"/>
</dbReference>
<dbReference type="SMART" id="SM00360">
    <property type="entry name" value="RRM"/>
    <property type="match status" value="1"/>
</dbReference>
<feature type="domain" description="RRM" evidence="4">
    <location>
        <begin position="531"/>
        <end position="608"/>
    </location>
</feature>
<dbReference type="InterPro" id="IPR035979">
    <property type="entry name" value="RBD_domain_sf"/>
</dbReference>
<evidence type="ECO:0000256" key="1">
    <source>
        <dbReference type="ARBA" id="ARBA00022884"/>
    </source>
</evidence>
<dbReference type="Pfam" id="PF00076">
    <property type="entry name" value="RRM_1"/>
    <property type="match status" value="1"/>
</dbReference>
<organism evidence="5 6">
    <name type="scientific">Dioszegia hungarica</name>
    <dbReference type="NCBI Taxonomy" id="4972"/>
    <lineage>
        <taxon>Eukaryota</taxon>
        <taxon>Fungi</taxon>
        <taxon>Dikarya</taxon>
        <taxon>Basidiomycota</taxon>
        <taxon>Agaricomycotina</taxon>
        <taxon>Tremellomycetes</taxon>
        <taxon>Tremellales</taxon>
        <taxon>Bulleribasidiaceae</taxon>
        <taxon>Dioszegia</taxon>
    </lineage>
</organism>
<dbReference type="PROSITE" id="PS50102">
    <property type="entry name" value="RRM"/>
    <property type="match status" value="1"/>
</dbReference>
<evidence type="ECO:0000256" key="3">
    <source>
        <dbReference type="SAM" id="MobiDB-lite"/>
    </source>
</evidence>
<feature type="region of interest" description="Disordered" evidence="3">
    <location>
        <begin position="30"/>
        <end position="70"/>
    </location>
</feature>
<dbReference type="InterPro" id="IPR052462">
    <property type="entry name" value="SLIRP/GR-RBP-like"/>
</dbReference>
<proteinExistence type="predicted"/>
<evidence type="ECO:0000256" key="2">
    <source>
        <dbReference type="PROSITE-ProRule" id="PRU00176"/>
    </source>
</evidence>
<feature type="compositionally biased region" description="Polar residues" evidence="3">
    <location>
        <begin position="759"/>
        <end position="774"/>
    </location>
</feature>
<dbReference type="SUPFAM" id="SSF54928">
    <property type="entry name" value="RNA-binding domain, RBD"/>
    <property type="match status" value="1"/>
</dbReference>
<dbReference type="Proteomes" id="UP001164286">
    <property type="component" value="Unassembled WGS sequence"/>
</dbReference>
<feature type="region of interest" description="Disordered" evidence="3">
    <location>
        <begin position="432"/>
        <end position="451"/>
    </location>
</feature>
<dbReference type="EMBL" id="JAKWFO010000003">
    <property type="protein sequence ID" value="KAI9638333.1"/>
    <property type="molecule type" value="Genomic_DNA"/>
</dbReference>
<keyword evidence="1 2" id="KW-0694">RNA-binding</keyword>
<feature type="compositionally biased region" description="Polar residues" evidence="3">
    <location>
        <begin position="655"/>
        <end position="664"/>
    </location>
</feature>
<dbReference type="InterPro" id="IPR000504">
    <property type="entry name" value="RRM_dom"/>
</dbReference>
<dbReference type="GO" id="GO:0003723">
    <property type="term" value="F:RNA binding"/>
    <property type="evidence" value="ECO:0007669"/>
    <property type="project" value="UniProtKB-UniRule"/>
</dbReference>
<evidence type="ECO:0000313" key="6">
    <source>
        <dbReference type="Proteomes" id="UP001164286"/>
    </source>
</evidence>
<name>A0AA38HBN0_9TREE</name>
<dbReference type="InterPro" id="IPR012677">
    <property type="entry name" value="Nucleotide-bd_a/b_plait_sf"/>
</dbReference>
<dbReference type="GeneID" id="77731333"/>
<dbReference type="RefSeq" id="XP_052948110.1">
    <property type="nucleotide sequence ID" value="XM_053092128.1"/>
</dbReference>
<evidence type="ECO:0000259" key="4">
    <source>
        <dbReference type="PROSITE" id="PS50102"/>
    </source>
</evidence>
<feature type="compositionally biased region" description="Basic and acidic residues" evidence="3">
    <location>
        <begin position="741"/>
        <end position="751"/>
    </location>
</feature>
<feature type="region of interest" description="Disordered" evidence="3">
    <location>
        <begin position="741"/>
        <end position="774"/>
    </location>
</feature>
<keyword evidence="6" id="KW-1185">Reference proteome</keyword>
<dbReference type="AlphaFoldDB" id="A0AA38HBN0"/>
<reference evidence="5" key="1">
    <citation type="journal article" date="2022" name="G3 (Bethesda)">
        <title>High quality genome of the basidiomycete yeast Dioszegia hungarica PDD-24b-2 isolated from cloud water.</title>
        <authorList>
            <person name="Jarrige D."/>
            <person name="Haridas S."/>
            <person name="Bleykasten-Grosshans C."/>
            <person name="Joly M."/>
            <person name="Nadalig T."/>
            <person name="Sancelme M."/>
            <person name="Vuilleumier S."/>
            <person name="Grigoriev I.V."/>
            <person name="Amato P."/>
            <person name="Bringel F."/>
        </authorList>
    </citation>
    <scope>NUCLEOTIDE SEQUENCE</scope>
    <source>
        <strain evidence="5">PDD-24b-2</strain>
    </source>
</reference>